<dbReference type="GO" id="GO:0019877">
    <property type="term" value="P:diaminopimelate biosynthetic process"/>
    <property type="evidence" value="ECO:0007669"/>
    <property type="project" value="UniProtKB-KW"/>
</dbReference>
<accession>A0A1J5RX96</accession>
<evidence type="ECO:0000256" key="7">
    <source>
        <dbReference type="ARBA" id="ARBA00022723"/>
    </source>
</evidence>
<gene>
    <name evidence="15" type="primary">dapE_10</name>
    <name evidence="15" type="ORF">GALL_214010</name>
</gene>
<dbReference type="HAMAP" id="MF_01690">
    <property type="entry name" value="DapE"/>
    <property type="match status" value="1"/>
</dbReference>
<dbReference type="SUPFAM" id="SSF55031">
    <property type="entry name" value="Bacterial exopeptidase dimerisation domain"/>
    <property type="match status" value="1"/>
</dbReference>
<dbReference type="PANTHER" id="PTHR43808">
    <property type="entry name" value="ACETYLORNITHINE DEACETYLASE"/>
    <property type="match status" value="1"/>
</dbReference>
<evidence type="ECO:0000256" key="13">
    <source>
        <dbReference type="ARBA" id="ARBA00051301"/>
    </source>
</evidence>
<dbReference type="InterPro" id="IPR011650">
    <property type="entry name" value="Peptidase_M20_dimer"/>
</dbReference>
<dbReference type="UniPathway" id="UPA00034">
    <property type="reaction ID" value="UER00021"/>
</dbReference>
<evidence type="ECO:0000256" key="9">
    <source>
        <dbReference type="ARBA" id="ARBA00022833"/>
    </source>
</evidence>
<dbReference type="GO" id="GO:0009014">
    <property type="term" value="F:succinyl-diaminopimelate desuccinylase activity"/>
    <property type="evidence" value="ECO:0007669"/>
    <property type="project" value="UniProtKB-EC"/>
</dbReference>
<comment type="subunit">
    <text evidence="3">Homodimer.</text>
</comment>
<sequence length="390" mass="40684">MTAMTAIPADLADPLGLAQALIRCPSVTPADAGALDQLQAALEGLGFACRRLPFGAAEGRPVIDNLYARRGSGAPHVCFAGHTDVVPPGQGWRHDPFAATVEDGVLYGRGAADMKGAIASFVAAVAALLAEGEPPGSISLLITGDEEARALDGTVRMLDSLAAWGEHIDFCVVGEPTCPQTLGDMIKIGRRGSLNARLRVRGTQGHSAYPHLADNPLPRLVAMLAAVTDGPLDQGNAHFQPSTLALTSIDVGNPATNVIPAEGRAAFNIRFNDQWDGAGLEQWLRRRFDAVGGAYDLEIEVSGDSFLTPPGPLSAALVAAITAETGLVPELSTSGGTSDARFIKTVCAVSEFGLVGKTIHKAEECVAVDDLRRLARIYRRVLATLLAGAA</sequence>
<feature type="domain" description="Peptidase M20 dimerisation" evidence="14">
    <location>
        <begin position="188"/>
        <end position="293"/>
    </location>
</feature>
<keyword evidence="8 15" id="KW-0378">Hydrolase</keyword>
<dbReference type="InterPro" id="IPR005941">
    <property type="entry name" value="DapE_proteobac"/>
</dbReference>
<dbReference type="SUPFAM" id="SSF53187">
    <property type="entry name" value="Zn-dependent exopeptidases"/>
    <property type="match status" value="1"/>
</dbReference>
<dbReference type="GO" id="GO:0046872">
    <property type="term" value="F:metal ion binding"/>
    <property type="evidence" value="ECO:0007669"/>
    <property type="project" value="UniProtKB-KW"/>
</dbReference>
<keyword evidence="9" id="KW-0862">Zinc</keyword>
<evidence type="ECO:0000256" key="1">
    <source>
        <dbReference type="ARBA" id="ARBA00005130"/>
    </source>
</evidence>
<evidence type="ECO:0000256" key="4">
    <source>
        <dbReference type="ARBA" id="ARBA00011921"/>
    </source>
</evidence>
<evidence type="ECO:0000256" key="10">
    <source>
        <dbReference type="ARBA" id="ARBA00022915"/>
    </source>
</evidence>
<dbReference type="GO" id="GO:0006526">
    <property type="term" value="P:L-arginine biosynthetic process"/>
    <property type="evidence" value="ECO:0007669"/>
    <property type="project" value="TreeGrafter"/>
</dbReference>
<comment type="pathway">
    <text evidence="1">Amino-acid biosynthesis; L-lysine biosynthesis via DAP pathway; LL-2,6-diaminopimelate from (S)-tetrahydrodipicolinate (succinylase route): step 3/3.</text>
</comment>
<evidence type="ECO:0000256" key="11">
    <source>
        <dbReference type="ARBA" id="ARBA00023154"/>
    </source>
</evidence>
<comment type="catalytic activity">
    <reaction evidence="13">
        <text>N-succinyl-(2S,6S)-2,6-diaminopimelate + H2O = (2S,6S)-2,6-diaminopimelate + succinate</text>
        <dbReference type="Rhea" id="RHEA:22608"/>
        <dbReference type="ChEBI" id="CHEBI:15377"/>
        <dbReference type="ChEBI" id="CHEBI:30031"/>
        <dbReference type="ChEBI" id="CHEBI:57609"/>
        <dbReference type="ChEBI" id="CHEBI:58087"/>
        <dbReference type="EC" id="3.5.1.18"/>
    </reaction>
</comment>
<evidence type="ECO:0000256" key="12">
    <source>
        <dbReference type="ARBA" id="ARBA00031891"/>
    </source>
</evidence>
<dbReference type="NCBIfam" id="NF009557">
    <property type="entry name" value="PRK13009.1"/>
    <property type="match status" value="1"/>
</dbReference>
<keyword evidence="11" id="KW-0457">Lysine biosynthesis</keyword>
<protein>
    <recommendedName>
        <fullName evidence="5">Succinyl-diaminopimelate desuccinylase</fullName>
        <ecNumber evidence="4">3.5.1.18</ecNumber>
    </recommendedName>
    <alternativeName>
        <fullName evidence="12">N-succinyl-LL-2,6-diaminoheptanedioate amidohydrolase</fullName>
    </alternativeName>
</protein>
<dbReference type="Pfam" id="PF07687">
    <property type="entry name" value="M20_dimer"/>
    <property type="match status" value="1"/>
</dbReference>
<dbReference type="EMBL" id="MLJW01000146">
    <property type="protein sequence ID" value="OIQ96575.1"/>
    <property type="molecule type" value="Genomic_DNA"/>
</dbReference>
<dbReference type="EC" id="3.5.1.18" evidence="4"/>
<evidence type="ECO:0000256" key="8">
    <source>
        <dbReference type="ARBA" id="ARBA00022801"/>
    </source>
</evidence>
<reference evidence="15" key="1">
    <citation type="submission" date="2016-10" db="EMBL/GenBank/DDBJ databases">
        <title>Sequence of Gallionella enrichment culture.</title>
        <authorList>
            <person name="Poehlein A."/>
            <person name="Muehling M."/>
            <person name="Daniel R."/>
        </authorList>
    </citation>
    <scope>NUCLEOTIDE SEQUENCE</scope>
</reference>
<evidence type="ECO:0000256" key="3">
    <source>
        <dbReference type="ARBA" id="ARBA00011738"/>
    </source>
</evidence>
<dbReference type="Pfam" id="PF01546">
    <property type="entry name" value="Peptidase_M20"/>
    <property type="match status" value="1"/>
</dbReference>
<dbReference type="InterPro" id="IPR036264">
    <property type="entry name" value="Bact_exopeptidase_dim_dom"/>
</dbReference>
<evidence type="ECO:0000256" key="6">
    <source>
        <dbReference type="ARBA" id="ARBA00022605"/>
    </source>
</evidence>
<keyword evidence="7" id="KW-0479">Metal-binding</keyword>
<dbReference type="GO" id="GO:0008777">
    <property type="term" value="F:acetylornithine deacetylase activity"/>
    <property type="evidence" value="ECO:0007669"/>
    <property type="project" value="TreeGrafter"/>
</dbReference>
<evidence type="ECO:0000259" key="14">
    <source>
        <dbReference type="Pfam" id="PF07687"/>
    </source>
</evidence>
<dbReference type="PANTHER" id="PTHR43808:SF31">
    <property type="entry name" value="N-ACETYL-L-CITRULLINE DEACETYLASE"/>
    <property type="match status" value="1"/>
</dbReference>
<evidence type="ECO:0000256" key="2">
    <source>
        <dbReference type="ARBA" id="ARBA00006746"/>
    </source>
</evidence>
<dbReference type="AlphaFoldDB" id="A0A1J5RX96"/>
<dbReference type="GO" id="GO:0009089">
    <property type="term" value="P:lysine biosynthetic process via diaminopimelate"/>
    <property type="evidence" value="ECO:0007669"/>
    <property type="project" value="UniProtKB-UniPathway"/>
</dbReference>
<dbReference type="Gene3D" id="3.40.630.10">
    <property type="entry name" value="Zn peptidases"/>
    <property type="match status" value="2"/>
</dbReference>
<comment type="caution">
    <text evidence="15">The sequence shown here is derived from an EMBL/GenBank/DDBJ whole genome shotgun (WGS) entry which is preliminary data.</text>
</comment>
<comment type="similarity">
    <text evidence="2">Belongs to the peptidase M20A family. DapE subfamily.</text>
</comment>
<dbReference type="InterPro" id="IPR002933">
    <property type="entry name" value="Peptidase_M20"/>
</dbReference>
<evidence type="ECO:0000256" key="5">
    <source>
        <dbReference type="ARBA" id="ARBA00022391"/>
    </source>
</evidence>
<proteinExistence type="inferred from homology"/>
<dbReference type="InterPro" id="IPR050072">
    <property type="entry name" value="Peptidase_M20A"/>
</dbReference>
<dbReference type="CDD" id="cd03891">
    <property type="entry name" value="M20_DapE_proteobac"/>
    <property type="match status" value="1"/>
</dbReference>
<dbReference type="NCBIfam" id="TIGR01246">
    <property type="entry name" value="dapE_proteo"/>
    <property type="match status" value="1"/>
</dbReference>
<evidence type="ECO:0000313" key="15">
    <source>
        <dbReference type="EMBL" id="OIQ96575.1"/>
    </source>
</evidence>
<organism evidence="15">
    <name type="scientific">mine drainage metagenome</name>
    <dbReference type="NCBI Taxonomy" id="410659"/>
    <lineage>
        <taxon>unclassified sequences</taxon>
        <taxon>metagenomes</taxon>
        <taxon>ecological metagenomes</taxon>
    </lineage>
</organism>
<name>A0A1J5RX96_9ZZZZ</name>
<keyword evidence="10" id="KW-0220">Diaminopimelate biosynthesis</keyword>
<keyword evidence="6" id="KW-0028">Amino-acid biosynthesis</keyword>